<dbReference type="InterPro" id="IPR015590">
    <property type="entry name" value="Aldehyde_DH_dom"/>
</dbReference>
<dbReference type="Proteomes" id="UP000298138">
    <property type="component" value="Unassembled WGS sequence"/>
</dbReference>
<dbReference type="InterPro" id="IPR016161">
    <property type="entry name" value="Ald_DH/histidinol_DH"/>
</dbReference>
<dbReference type="InterPro" id="IPR016160">
    <property type="entry name" value="Ald_DH_CS_CYS"/>
</dbReference>
<dbReference type="AlphaFoldDB" id="A0A4S2MYZ2"/>
<dbReference type="FunCoup" id="A0A4S2MYZ2">
    <property type="interactions" value="185"/>
</dbReference>
<evidence type="ECO:0000256" key="6">
    <source>
        <dbReference type="RuleBase" id="RU003345"/>
    </source>
</evidence>
<evidence type="ECO:0000313" key="8">
    <source>
        <dbReference type="EMBL" id="TGZ81846.1"/>
    </source>
</evidence>
<feature type="active site" evidence="5">
    <location>
        <position position="337"/>
    </location>
</feature>
<dbReference type="PROSITE" id="PS00687">
    <property type="entry name" value="ALDEHYDE_DEHYDR_GLU"/>
    <property type="match status" value="1"/>
</dbReference>
<evidence type="ECO:0000256" key="2">
    <source>
        <dbReference type="ARBA" id="ARBA00023002"/>
    </source>
</evidence>
<feature type="domain" description="Aldehyde dehydrogenase" evidence="7">
    <location>
        <begin position="96"/>
        <end position="568"/>
    </location>
</feature>
<organism evidence="8 9">
    <name type="scientific">Ascodesmis nigricans</name>
    <dbReference type="NCBI Taxonomy" id="341454"/>
    <lineage>
        <taxon>Eukaryota</taxon>
        <taxon>Fungi</taxon>
        <taxon>Dikarya</taxon>
        <taxon>Ascomycota</taxon>
        <taxon>Pezizomycotina</taxon>
        <taxon>Pezizomycetes</taxon>
        <taxon>Pezizales</taxon>
        <taxon>Ascodesmidaceae</taxon>
        <taxon>Ascodesmis</taxon>
    </lineage>
</organism>
<evidence type="ECO:0000259" key="7">
    <source>
        <dbReference type="Pfam" id="PF00171"/>
    </source>
</evidence>
<protein>
    <recommendedName>
        <fullName evidence="3">aldehyde dehydrogenase (NAD(+))</fullName>
        <ecNumber evidence="3">1.2.1.3</ecNumber>
    </recommendedName>
</protein>
<dbReference type="GO" id="GO:0004029">
    <property type="term" value="F:aldehyde dehydrogenase (NAD+) activity"/>
    <property type="evidence" value="ECO:0007669"/>
    <property type="project" value="UniProtKB-EC"/>
</dbReference>
<gene>
    <name evidence="8" type="ORF">EX30DRAFT_234982</name>
</gene>
<dbReference type="Pfam" id="PF00171">
    <property type="entry name" value="Aldedh"/>
    <property type="match status" value="1"/>
</dbReference>
<name>A0A4S2MYZ2_9PEZI</name>
<dbReference type="EMBL" id="ML220117">
    <property type="protein sequence ID" value="TGZ81846.1"/>
    <property type="molecule type" value="Genomic_DNA"/>
</dbReference>
<comment type="similarity">
    <text evidence="1 6">Belongs to the aldehyde dehydrogenase family.</text>
</comment>
<dbReference type="Gene3D" id="3.40.309.10">
    <property type="entry name" value="Aldehyde Dehydrogenase, Chain A, domain 2"/>
    <property type="match status" value="1"/>
</dbReference>
<dbReference type="InterPro" id="IPR016162">
    <property type="entry name" value="Ald_DH_N"/>
</dbReference>
<dbReference type="EC" id="1.2.1.3" evidence="3"/>
<dbReference type="PANTHER" id="PTHR11699">
    <property type="entry name" value="ALDEHYDE DEHYDROGENASE-RELATED"/>
    <property type="match status" value="1"/>
</dbReference>
<dbReference type="InParanoid" id="A0A4S2MYZ2"/>
<dbReference type="OrthoDB" id="310895at2759"/>
<dbReference type="STRING" id="341454.A0A4S2MYZ2"/>
<dbReference type="SUPFAM" id="SSF53720">
    <property type="entry name" value="ALDH-like"/>
    <property type="match status" value="1"/>
</dbReference>
<dbReference type="InterPro" id="IPR029510">
    <property type="entry name" value="Ald_DH_CS_GLU"/>
</dbReference>
<evidence type="ECO:0000256" key="5">
    <source>
        <dbReference type="PROSITE-ProRule" id="PRU10007"/>
    </source>
</evidence>
<evidence type="ECO:0000256" key="4">
    <source>
        <dbReference type="ARBA" id="ARBA00049194"/>
    </source>
</evidence>
<evidence type="ECO:0000256" key="1">
    <source>
        <dbReference type="ARBA" id="ARBA00009986"/>
    </source>
</evidence>
<dbReference type="FunFam" id="3.40.309.10:FF:000024">
    <property type="entry name" value="Betaine aldehyde dehydrogenase"/>
    <property type="match status" value="1"/>
</dbReference>
<dbReference type="CDD" id="cd07098">
    <property type="entry name" value="ALDH_F15-22"/>
    <property type="match status" value="1"/>
</dbReference>
<dbReference type="Gene3D" id="3.40.605.10">
    <property type="entry name" value="Aldehyde Dehydrogenase, Chain A, domain 1"/>
    <property type="match status" value="1"/>
</dbReference>
<accession>A0A4S2MYZ2</accession>
<dbReference type="InterPro" id="IPR016163">
    <property type="entry name" value="Ald_DH_C"/>
</dbReference>
<sequence>MAMRVSFDFLISGFTIGCSVTRENFSFAALDHLPEKSSLPSWQSIAAAVAAGILSYIFYKIWRAQKYTAVHYAVPVPEQCKKGWKGKVMDNPTIKSETDYRIQCYAPATGCFLGTVTPAYPEDIDAAIKSASAAQEKWATTSFDERRKVLRTLMRFILANQDTIAVVACLDSGKTKVDAALGEILVTVEKIKWTLKDGEKALTPEKRPESWPIQAYKNVEVRYEPLGVVAALVSWNYPCHNLMGPIISSIFAGNGIIVKGSEQTAWSSQYFIQVVKGALLACGHDPELVQSIMCWPEVAPHLTSHPSIAHITFIGSRPVAHHVARSASKTLTPLCIELGGKDASIILNDAKNLKTLASIMMRGTFQSCGQNCVGIERIIALPKVYSKLISLLEPRVKNLRLGSILDDEGVDSGACISDAGFSRLESLIEDAVKQGARLLAGGKRYNHPKHPKGHYFTPTLLVDVTPNMAIAQNEVFAPICLVMRADTTQHAVEIANSTMYSLGGSVFGSNQKDLEYVAKNMKCGMVSVNDFAVYYMNQSLPFGGCRGSGYGRFAGPEGLRSVCNLKAVAVDKFPRVINTSIPPTIDYPIKNGDRAWEFVKGLIMIGYGETLVRKAKGVLDLLMNL</sequence>
<comment type="catalytic activity">
    <reaction evidence="4">
        <text>an aldehyde + NAD(+) + H2O = a carboxylate + NADH + 2 H(+)</text>
        <dbReference type="Rhea" id="RHEA:16185"/>
        <dbReference type="ChEBI" id="CHEBI:15377"/>
        <dbReference type="ChEBI" id="CHEBI:15378"/>
        <dbReference type="ChEBI" id="CHEBI:17478"/>
        <dbReference type="ChEBI" id="CHEBI:29067"/>
        <dbReference type="ChEBI" id="CHEBI:57540"/>
        <dbReference type="ChEBI" id="CHEBI:57945"/>
        <dbReference type="EC" id="1.2.1.3"/>
    </reaction>
</comment>
<proteinExistence type="inferred from homology"/>
<evidence type="ECO:0000313" key="9">
    <source>
        <dbReference type="Proteomes" id="UP000298138"/>
    </source>
</evidence>
<keyword evidence="2 6" id="KW-0560">Oxidoreductase</keyword>
<evidence type="ECO:0000256" key="3">
    <source>
        <dbReference type="ARBA" id="ARBA00024226"/>
    </source>
</evidence>
<dbReference type="PROSITE" id="PS00070">
    <property type="entry name" value="ALDEHYDE_DEHYDR_CYS"/>
    <property type="match status" value="1"/>
</dbReference>
<reference evidence="8 9" key="1">
    <citation type="submission" date="2019-04" db="EMBL/GenBank/DDBJ databases">
        <title>Comparative genomics and transcriptomics to analyze fruiting body development in filamentous ascomycetes.</title>
        <authorList>
            <consortium name="DOE Joint Genome Institute"/>
            <person name="Lutkenhaus R."/>
            <person name="Traeger S."/>
            <person name="Breuer J."/>
            <person name="Kuo A."/>
            <person name="Lipzen A."/>
            <person name="Pangilinan J."/>
            <person name="Dilworth D."/>
            <person name="Sandor L."/>
            <person name="Poggeler S."/>
            <person name="Barry K."/>
            <person name="Grigoriev I.V."/>
            <person name="Nowrousian M."/>
        </authorList>
    </citation>
    <scope>NUCLEOTIDE SEQUENCE [LARGE SCALE GENOMIC DNA]</scope>
    <source>
        <strain evidence="8 9">CBS 389.68</strain>
    </source>
</reference>
<keyword evidence="9" id="KW-1185">Reference proteome</keyword>